<feature type="domain" description="DSBA-like thioredoxin" evidence="6">
    <location>
        <begin position="5"/>
        <end position="198"/>
    </location>
</feature>
<dbReference type="PANTHER" id="PTHR42943">
    <property type="entry name" value="GLUTATHIONE S-TRANSFERASE KAPPA"/>
    <property type="match status" value="1"/>
</dbReference>
<dbReference type="FunFam" id="3.40.30.10:FF:000096">
    <property type="entry name" value="Glutathione S-transferase kappa"/>
    <property type="match status" value="1"/>
</dbReference>
<dbReference type="Gene3D" id="3.40.30.10">
    <property type="entry name" value="Glutaredoxin"/>
    <property type="match status" value="1"/>
</dbReference>
<evidence type="ECO:0000256" key="3">
    <source>
        <dbReference type="ARBA" id="ARBA00047960"/>
    </source>
</evidence>
<dbReference type="Proteomes" id="UP001212841">
    <property type="component" value="Unassembled WGS sequence"/>
</dbReference>
<dbReference type="GO" id="GO:0004602">
    <property type="term" value="F:glutathione peroxidase activity"/>
    <property type="evidence" value="ECO:0007669"/>
    <property type="project" value="TreeGrafter"/>
</dbReference>
<dbReference type="PIRSF" id="PIRSF006386">
    <property type="entry name" value="HCCAis_GSTk"/>
    <property type="match status" value="1"/>
</dbReference>
<accession>A0AAD5X1Q7</accession>
<reference evidence="7" key="1">
    <citation type="submission" date="2020-05" db="EMBL/GenBank/DDBJ databases">
        <title>Phylogenomic resolution of chytrid fungi.</title>
        <authorList>
            <person name="Stajich J.E."/>
            <person name="Amses K."/>
            <person name="Simmons R."/>
            <person name="Seto K."/>
            <person name="Myers J."/>
            <person name="Bonds A."/>
            <person name="Quandt C.A."/>
            <person name="Barry K."/>
            <person name="Liu P."/>
            <person name="Grigoriev I."/>
            <person name="Longcore J.E."/>
            <person name="James T.Y."/>
        </authorList>
    </citation>
    <scope>NUCLEOTIDE SEQUENCE</scope>
    <source>
        <strain evidence="7">JEL0318</strain>
    </source>
</reference>
<dbReference type="Pfam" id="PF01323">
    <property type="entry name" value="DSBA"/>
    <property type="match status" value="1"/>
</dbReference>
<evidence type="ECO:0000313" key="7">
    <source>
        <dbReference type="EMBL" id="KAJ3050624.1"/>
    </source>
</evidence>
<dbReference type="SUPFAM" id="SSF52833">
    <property type="entry name" value="Thioredoxin-like"/>
    <property type="match status" value="1"/>
</dbReference>
<name>A0AAD5X1Q7_9FUNG</name>
<feature type="active site" description="Nucleophile" evidence="5">
    <location>
        <position position="13"/>
    </location>
</feature>
<organism evidence="7 8">
    <name type="scientific">Rhizophlyctis rosea</name>
    <dbReference type="NCBI Taxonomy" id="64517"/>
    <lineage>
        <taxon>Eukaryota</taxon>
        <taxon>Fungi</taxon>
        <taxon>Fungi incertae sedis</taxon>
        <taxon>Chytridiomycota</taxon>
        <taxon>Chytridiomycota incertae sedis</taxon>
        <taxon>Chytridiomycetes</taxon>
        <taxon>Rhizophlyctidales</taxon>
        <taxon>Rhizophlyctidaceae</taxon>
        <taxon>Rhizophlyctis</taxon>
    </lineage>
</organism>
<evidence type="ECO:0000313" key="8">
    <source>
        <dbReference type="Proteomes" id="UP001212841"/>
    </source>
</evidence>
<dbReference type="GO" id="GO:0004364">
    <property type="term" value="F:glutathione transferase activity"/>
    <property type="evidence" value="ECO:0007669"/>
    <property type="project" value="UniProtKB-UniRule"/>
</dbReference>
<dbReference type="GO" id="GO:0006749">
    <property type="term" value="P:glutathione metabolic process"/>
    <property type="evidence" value="ECO:0007669"/>
    <property type="project" value="TreeGrafter"/>
</dbReference>
<evidence type="ECO:0000256" key="4">
    <source>
        <dbReference type="PIRNR" id="PIRNR006386"/>
    </source>
</evidence>
<keyword evidence="8" id="KW-1185">Reference proteome</keyword>
<evidence type="ECO:0000256" key="2">
    <source>
        <dbReference type="ARBA" id="ARBA00022679"/>
    </source>
</evidence>
<dbReference type="AlphaFoldDB" id="A0AAD5X1Q7"/>
<dbReference type="InterPro" id="IPR014440">
    <property type="entry name" value="HCCAis_GSTk"/>
</dbReference>
<sequence>MPVKISLYYDSVSPYSWLAFEVLQRYQSTWGYELSLKPFFLGGIMQGSGNQPPAFIPSKAKYMQSDLPRNGKLFNVPLNFPTAFPVSTLKAQRALTYIKLHHPEKLADASRGLWKSYWSQNKNISLDTDILAVLQPLLPNPDKILTSTSDPQIKDELLRTTKEALDQGAFGAPWIEVEQEDGRKIYFWGSDRFEQMAMVLGKRWYGPLGRVEAKL</sequence>
<comment type="caution">
    <text evidence="7">The sequence shown here is derived from an EMBL/GenBank/DDBJ whole genome shotgun (WGS) entry which is preliminary data.</text>
</comment>
<evidence type="ECO:0000259" key="6">
    <source>
        <dbReference type="Pfam" id="PF01323"/>
    </source>
</evidence>
<dbReference type="GO" id="GO:0005777">
    <property type="term" value="C:peroxisome"/>
    <property type="evidence" value="ECO:0007669"/>
    <property type="project" value="TreeGrafter"/>
</dbReference>
<dbReference type="GO" id="GO:0005739">
    <property type="term" value="C:mitochondrion"/>
    <property type="evidence" value="ECO:0007669"/>
    <property type="project" value="TreeGrafter"/>
</dbReference>
<protein>
    <recommendedName>
        <fullName evidence="4">Glutathione S-transferase kappa</fullName>
        <ecNumber evidence="4">2.5.1.18</ecNumber>
    </recommendedName>
</protein>
<dbReference type="InterPro" id="IPR001853">
    <property type="entry name" value="DSBA-like_thioredoxin_dom"/>
</dbReference>
<evidence type="ECO:0000256" key="5">
    <source>
        <dbReference type="PIRSR" id="PIRSR006386-1"/>
    </source>
</evidence>
<comment type="catalytic activity">
    <reaction evidence="3 4">
        <text>RX + glutathione = an S-substituted glutathione + a halide anion + H(+)</text>
        <dbReference type="Rhea" id="RHEA:16437"/>
        <dbReference type="ChEBI" id="CHEBI:15378"/>
        <dbReference type="ChEBI" id="CHEBI:16042"/>
        <dbReference type="ChEBI" id="CHEBI:17792"/>
        <dbReference type="ChEBI" id="CHEBI:57925"/>
        <dbReference type="ChEBI" id="CHEBI:90779"/>
        <dbReference type="EC" id="2.5.1.18"/>
    </reaction>
</comment>
<gene>
    <name evidence="7" type="ORF">HK097_008390</name>
</gene>
<comment type="similarity">
    <text evidence="1 4">Belongs to the GST superfamily. Kappa family.</text>
</comment>
<keyword evidence="2 4" id="KW-0808">Transferase</keyword>
<dbReference type="EC" id="2.5.1.18" evidence="4"/>
<evidence type="ECO:0000256" key="1">
    <source>
        <dbReference type="ARBA" id="ARBA00006494"/>
    </source>
</evidence>
<dbReference type="PANTHER" id="PTHR42943:SF2">
    <property type="entry name" value="GLUTATHIONE S-TRANSFERASE KAPPA 1"/>
    <property type="match status" value="1"/>
</dbReference>
<proteinExistence type="inferred from homology"/>
<dbReference type="InterPro" id="IPR036249">
    <property type="entry name" value="Thioredoxin-like_sf"/>
</dbReference>
<dbReference type="InterPro" id="IPR051924">
    <property type="entry name" value="GST_Kappa/NadH"/>
</dbReference>
<dbReference type="EMBL" id="JADGJD010000492">
    <property type="protein sequence ID" value="KAJ3050624.1"/>
    <property type="molecule type" value="Genomic_DNA"/>
</dbReference>